<evidence type="ECO:0000259" key="10">
    <source>
        <dbReference type="Pfam" id="PF05572"/>
    </source>
</evidence>
<name>A0A383VI95_TETOB</name>
<keyword evidence="6" id="KW-0862">Zinc</keyword>
<evidence type="ECO:0000313" key="11">
    <source>
        <dbReference type="EMBL" id="SZX64559.1"/>
    </source>
</evidence>
<keyword evidence="4" id="KW-0732">Signal</keyword>
<evidence type="ECO:0000313" key="12">
    <source>
        <dbReference type="Proteomes" id="UP000256970"/>
    </source>
</evidence>
<dbReference type="STRING" id="3088.A0A383VI95"/>
<evidence type="ECO:0000256" key="1">
    <source>
        <dbReference type="ARBA" id="ARBA00008721"/>
    </source>
</evidence>
<keyword evidence="3" id="KW-0479">Metal-binding</keyword>
<keyword evidence="2" id="KW-0645">Protease</keyword>
<dbReference type="Pfam" id="PF05572">
    <property type="entry name" value="Peptidase_M43"/>
    <property type="match status" value="1"/>
</dbReference>
<protein>
    <recommendedName>
        <fullName evidence="10">Peptidase M43 pregnancy-associated plasma-A domain-containing protein</fullName>
    </recommendedName>
</protein>
<evidence type="ECO:0000256" key="2">
    <source>
        <dbReference type="ARBA" id="ARBA00022670"/>
    </source>
</evidence>
<keyword evidence="12" id="KW-1185">Reference proteome</keyword>
<evidence type="ECO:0000256" key="5">
    <source>
        <dbReference type="ARBA" id="ARBA00022801"/>
    </source>
</evidence>
<feature type="compositionally biased region" description="Low complexity" evidence="9">
    <location>
        <begin position="8"/>
        <end position="23"/>
    </location>
</feature>
<dbReference type="CDD" id="cd04275">
    <property type="entry name" value="ZnMc_pappalysin_like"/>
    <property type="match status" value="1"/>
</dbReference>
<keyword evidence="5" id="KW-0378">Hydrolase</keyword>
<evidence type="ECO:0000256" key="8">
    <source>
        <dbReference type="ARBA" id="ARBA00023157"/>
    </source>
</evidence>
<organism evidence="11 12">
    <name type="scientific">Tetradesmus obliquus</name>
    <name type="common">Green alga</name>
    <name type="synonym">Acutodesmus obliquus</name>
    <dbReference type="NCBI Taxonomy" id="3088"/>
    <lineage>
        <taxon>Eukaryota</taxon>
        <taxon>Viridiplantae</taxon>
        <taxon>Chlorophyta</taxon>
        <taxon>core chlorophytes</taxon>
        <taxon>Chlorophyceae</taxon>
        <taxon>CS clade</taxon>
        <taxon>Sphaeropleales</taxon>
        <taxon>Scenedesmaceae</taxon>
        <taxon>Tetradesmus</taxon>
    </lineage>
</organism>
<keyword evidence="7" id="KW-0482">Metalloprotease</keyword>
<dbReference type="AlphaFoldDB" id="A0A383VI95"/>
<proteinExistence type="inferred from homology"/>
<keyword evidence="8" id="KW-1015">Disulfide bond</keyword>
<dbReference type="Gene3D" id="3.40.390.10">
    <property type="entry name" value="Collagenase (Catalytic Domain)"/>
    <property type="match status" value="1"/>
</dbReference>
<evidence type="ECO:0000256" key="9">
    <source>
        <dbReference type="SAM" id="MobiDB-lite"/>
    </source>
</evidence>
<dbReference type="GO" id="GO:0006508">
    <property type="term" value="P:proteolysis"/>
    <property type="evidence" value="ECO:0007669"/>
    <property type="project" value="UniProtKB-KW"/>
</dbReference>
<dbReference type="PANTHER" id="PTHR47466:SF1">
    <property type="entry name" value="METALLOPROTEASE MEP1 (AFU_ORTHOLOGUE AFUA_1G07730)-RELATED"/>
    <property type="match status" value="1"/>
</dbReference>
<comment type="similarity">
    <text evidence="1">Belongs to the peptidase M43B family.</text>
</comment>
<dbReference type="GO" id="GO:0008237">
    <property type="term" value="F:metallopeptidase activity"/>
    <property type="evidence" value="ECO:0007669"/>
    <property type="project" value="UniProtKB-KW"/>
</dbReference>
<feature type="region of interest" description="Disordered" evidence="9">
    <location>
        <begin position="214"/>
        <end position="246"/>
    </location>
</feature>
<dbReference type="PANTHER" id="PTHR47466">
    <property type="match status" value="1"/>
</dbReference>
<evidence type="ECO:0000256" key="7">
    <source>
        <dbReference type="ARBA" id="ARBA00023049"/>
    </source>
</evidence>
<feature type="region of interest" description="Disordered" evidence="9">
    <location>
        <begin position="1"/>
        <end position="23"/>
    </location>
</feature>
<accession>A0A383VI95</accession>
<reference evidence="11 12" key="1">
    <citation type="submission" date="2016-10" db="EMBL/GenBank/DDBJ databases">
        <authorList>
            <person name="Cai Z."/>
        </authorList>
    </citation>
    <scope>NUCLEOTIDE SEQUENCE [LARGE SCALE GENOMIC DNA]</scope>
</reference>
<dbReference type="Proteomes" id="UP000256970">
    <property type="component" value="Unassembled WGS sequence"/>
</dbReference>
<gene>
    <name evidence="11" type="ORF">BQ4739_LOCUS5066</name>
</gene>
<dbReference type="GO" id="GO:0046872">
    <property type="term" value="F:metal ion binding"/>
    <property type="evidence" value="ECO:0007669"/>
    <property type="project" value="UniProtKB-KW"/>
</dbReference>
<evidence type="ECO:0000256" key="6">
    <source>
        <dbReference type="ARBA" id="ARBA00022833"/>
    </source>
</evidence>
<feature type="domain" description="Peptidase M43 pregnancy-associated plasma-A" evidence="10">
    <location>
        <begin position="274"/>
        <end position="358"/>
    </location>
</feature>
<evidence type="ECO:0000256" key="4">
    <source>
        <dbReference type="ARBA" id="ARBA00022729"/>
    </source>
</evidence>
<evidence type="ECO:0000256" key="3">
    <source>
        <dbReference type="ARBA" id="ARBA00022723"/>
    </source>
</evidence>
<sequence>MCPAGFGSTQQQQQQIQHSSRSSTAAGAAAAGYPVCRRLDHRLLLEQDHRQASAAASRVGNITTAATNTSPGLNSSSNISRRVYVIPTYVHNVLVADSTGAFFGGVTLQQVRLQLAALNAAYNTSAQQAGVTWRYRLANITNTSVALGADMCNEQTEVLLKRRLRQGGASALNLYVTDMSQCGVLGASTWPWEIAGGSNSSNSSELGFGLGSSSIGNNSSSRRPTGISSSSEVVSSSSSGGSRSSSGFGGGLVMDGVIVHYGTLPLGKVKGYNTGGTAIHEVGHWHGLLHVFENGCSSPGDAVADTPYCLRPDNDSCPASRDSCPQQPGKDPISNWMGYSVDSCMSSFSPGQLLRAEQMWHRHRLPGG</sequence>
<dbReference type="SUPFAM" id="SSF55486">
    <property type="entry name" value="Metalloproteases ('zincins'), catalytic domain"/>
    <property type="match status" value="1"/>
</dbReference>
<dbReference type="InterPro" id="IPR008754">
    <property type="entry name" value="Peptidase_M43"/>
</dbReference>
<dbReference type="InterPro" id="IPR024079">
    <property type="entry name" value="MetalloPept_cat_dom_sf"/>
</dbReference>
<dbReference type="EMBL" id="FNXT01000417">
    <property type="protein sequence ID" value="SZX64559.1"/>
    <property type="molecule type" value="Genomic_DNA"/>
</dbReference>